<dbReference type="Gene3D" id="3.40.50.2000">
    <property type="entry name" value="Glycogen Phosphorylase B"/>
    <property type="match status" value="2"/>
</dbReference>
<feature type="domain" description="Glycosyltransferase subfamily 4-like N-terminal" evidence="3">
    <location>
        <begin position="18"/>
        <end position="189"/>
    </location>
</feature>
<dbReference type="STRING" id="673521.SAMN05660991_03930"/>
<keyword evidence="5" id="KW-1185">Reference proteome</keyword>
<name>A0A1H8W1Q9_9ACTN</name>
<gene>
    <name evidence="4" type="ORF">SAMN05660991_03930</name>
</gene>
<evidence type="ECO:0000259" key="3">
    <source>
        <dbReference type="Pfam" id="PF13579"/>
    </source>
</evidence>
<dbReference type="RefSeq" id="WP_091947620.1">
    <property type="nucleotide sequence ID" value="NZ_FOEE01000015.1"/>
</dbReference>
<evidence type="ECO:0000313" key="4">
    <source>
        <dbReference type="EMBL" id="SEP21118.1"/>
    </source>
</evidence>
<dbReference type="PANTHER" id="PTHR45947:SF3">
    <property type="entry name" value="SULFOQUINOVOSYL TRANSFERASE SQD2"/>
    <property type="match status" value="1"/>
</dbReference>
<dbReference type="PANTHER" id="PTHR45947">
    <property type="entry name" value="SULFOQUINOVOSYL TRANSFERASE SQD2"/>
    <property type="match status" value="1"/>
</dbReference>
<sequence length="397" mass="44317">MSRHVLILVENLPVPFDRRVWQESRALVEAGYAVTVVCPMGTHAQESDVTLEGVHVLRYPLDPAQGGVLGFVREYAVAMFHTSRLALRVARARKVDVVQACNPPDLLFLVALLLRPRGARFVFDHHDLVPELFLSRFAGGGRALYWVTRLLERLTFACADGVIATNESYRAVATGRGGVDPSRVTVVRSGPDLSRFVQFPPDPRLRRGKRFLAAYLGVMGPQDGVDYALRALYALKNDLGRTDLHCVFMGAGDVQQQMIALSRDLGLDDMVEFTGRVPDEFVQRCLSTADVCLSPDPKNPLNDVSTMNKVLEYMAMSCPIVSFDLAEARVSAGGAAVYATPNDVTDFAARIDELLRDEEVRREMGRRGRERIERELSWNRSREALIGFYDALFELDR</sequence>
<dbReference type="Proteomes" id="UP000198960">
    <property type="component" value="Unassembled WGS sequence"/>
</dbReference>
<accession>A0A1H8W1Q9</accession>
<keyword evidence="1" id="KW-0328">Glycosyltransferase</keyword>
<dbReference type="OrthoDB" id="509705at2"/>
<dbReference type="EMBL" id="FOEE01000015">
    <property type="protein sequence ID" value="SEP21118.1"/>
    <property type="molecule type" value="Genomic_DNA"/>
</dbReference>
<proteinExistence type="predicted"/>
<dbReference type="CDD" id="cd03794">
    <property type="entry name" value="GT4_WbuB-like"/>
    <property type="match status" value="1"/>
</dbReference>
<keyword evidence="2 4" id="KW-0808">Transferase</keyword>
<reference evidence="5" key="1">
    <citation type="submission" date="2016-10" db="EMBL/GenBank/DDBJ databases">
        <authorList>
            <person name="Varghese N."/>
            <person name="Submissions S."/>
        </authorList>
    </citation>
    <scope>NUCLEOTIDE SEQUENCE [LARGE SCALE GENOMIC DNA]</scope>
    <source>
        <strain evidence="5">DSM 45413</strain>
    </source>
</reference>
<dbReference type="SUPFAM" id="SSF53756">
    <property type="entry name" value="UDP-Glycosyltransferase/glycogen phosphorylase"/>
    <property type="match status" value="1"/>
</dbReference>
<dbReference type="InterPro" id="IPR050194">
    <property type="entry name" value="Glycosyltransferase_grp1"/>
</dbReference>
<evidence type="ECO:0000256" key="2">
    <source>
        <dbReference type="ARBA" id="ARBA00022679"/>
    </source>
</evidence>
<dbReference type="GO" id="GO:1901137">
    <property type="term" value="P:carbohydrate derivative biosynthetic process"/>
    <property type="evidence" value="ECO:0007669"/>
    <property type="project" value="UniProtKB-ARBA"/>
</dbReference>
<dbReference type="AlphaFoldDB" id="A0A1H8W1Q9"/>
<evidence type="ECO:0000313" key="5">
    <source>
        <dbReference type="Proteomes" id="UP000198960"/>
    </source>
</evidence>
<dbReference type="InterPro" id="IPR028098">
    <property type="entry name" value="Glyco_trans_4-like_N"/>
</dbReference>
<evidence type="ECO:0000256" key="1">
    <source>
        <dbReference type="ARBA" id="ARBA00022676"/>
    </source>
</evidence>
<dbReference type="Pfam" id="PF13579">
    <property type="entry name" value="Glyco_trans_4_4"/>
    <property type="match status" value="1"/>
</dbReference>
<organism evidence="4 5">
    <name type="scientific">Trujillonella endophytica</name>
    <dbReference type="NCBI Taxonomy" id="673521"/>
    <lineage>
        <taxon>Bacteria</taxon>
        <taxon>Bacillati</taxon>
        <taxon>Actinomycetota</taxon>
        <taxon>Actinomycetes</taxon>
        <taxon>Geodermatophilales</taxon>
        <taxon>Geodermatophilaceae</taxon>
        <taxon>Trujillonella</taxon>
    </lineage>
</organism>
<protein>
    <submittedName>
        <fullName evidence="4">Glycosyltransferase involved in cell wall bisynthesis</fullName>
    </submittedName>
</protein>
<dbReference type="Pfam" id="PF13692">
    <property type="entry name" value="Glyco_trans_1_4"/>
    <property type="match status" value="1"/>
</dbReference>
<dbReference type="GO" id="GO:0016758">
    <property type="term" value="F:hexosyltransferase activity"/>
    <property type="evidence" value="ECO:0007669"/>
    <property type="project" value="TreeGrafter"/>
</dbReference>